<dbReference type="Proteomes" id="UP001642464">
    <property type="component" value="Unassembled WGS sequence"/>
</dbReference>
<evidence type="ECO:0000313" key="2">
    <source>
        <dbReference type="Proteomes" id="UP001642464"/>
    </source>
</evidence>
<keyword evidence="2" id="KW-1185">Reference proteome</keyword>
<comment type="caution">
    <text evidence="1">The sequence shown here is derived from an EMBL/GenBank/DDBJ whole genome shotgun (WGS) entry which is preliminary data.</text>
</comment>
<reference evidence="1 2" key="1">
    <citation type="submission" date="2024-02" db="EMBL/GenBank/DDBJ databases">
        <authorList>
            <person name="Chen Y."/>
            <person name="Shah S."/>
            <person name="Dougan E. K."/>
            <person name="Thang M."/>
            <person name="Chan C."/>
        </authorList>
    </citation>
    <scope>NUCLEOTIDE SEQUENCE [LARGE SCALE GENOMIC DNA]</scope>
</reference>
<name>A0ABP0QAP6_9DINO</name>
<evidence type="ECO:0000313" key="1">
    <source>
        <dbReference type="EMBL" id="CAK9084935.1"/>
    </source>
</evidence>
<sequence>MAPSTELGLNHFQPPPKIGCVGWGLEEPQEQRESLLLDLPSPKQCREREQESHLGPLQGIDHLQEAEKVDLEALKARDPALKELLEDDTFALATPAAMSAFELYRRSLIALDAGRELAQKAFRAVVQDNAEELRRLFETTTLRWDAENGGGQSLLEVALERQKHRAQTVLQEMKRRDLGQTEAAAHADEPL</sequence>
<gene>
    <name evidence="1" type="ORF">SCF082_LOCUS40264</name>
</gene>
<dbReference type="EMBL" id="CAXAMM010039232">
    <property type="protein sequence ID" value="CAK9084935.1"/>
    <property type="molecule type" value="Genomic_DNA"/>
</dbReference>
<accession>A0ABP0QAP6</accession>
<organism evidence="1 2">
    <name type="scientific">Durusdinium trenchii</name>
    <dbReference type="NCBI Taxonomy" id="1381693"/>
    <lineage>
        <taxon>Eukaryota</taxon>
        <taxon>Sar</taxon>
        <taxon>Alveolata</taxon>
        <taxon>Dinophyceae</taxon>
        <taxon>Suessiales</taxon>
        <taxon>Symbiodiniaceae</taxon>
        <taxon>Durusdinium</taxon>
    </lineage>
</organism>
<protein>
    <submittedName>
        <fullName evidence="1">Uncharacterized protein</fullName>
    </submittedName>
</protein>
<proteinExistence type="predicted"/>